<dbReference type="OrthoDB" id="2915404at2759"/>
<dbReference type="PANTHER" id="PTHR45992:SF11">
    <property type="entry name" value="ALPHA-TYPE PROTEIN KINASE DOMAIN-CONTAINING PROTEIN"/>
    <property type="match status" value="1"/>
</dbReference>
<dbReference type="GO" id="GO:0004674">
    <property type="term" value="F:protein serine/threonine kinase activity"/>
    <property type="evidence" value="ECO:0007669"/>
    <property type="project" value="UniProtKB-KW"/>
</dbReference>
<keyword evidence="5" id="KW-0067">ATP-binding</keyword>
<keyword evidence="9" id="KW-1185">Reference proteome</keyword>
<evidence type="ECO:0000256" key="6">
    <source>
        <dbReference type="SAM" id="MobiDB-lite"/>
    </source>
</evidence>
<dbReference type="PROSITE" id="PS51158">
    <property type="entry name" value="ALPHA_KINASE"/>
    <property type="match status" value="1"/>
</dbReference>
<evidence type="ECO:0000256" key="1">
    <source>
        <dbReference type="ARBA" id="ARBA00022527"/>
    </source>
</evidence>
<evidence type="ECO:0000259" key="7">
    <source>
        <dbReference type="PROSITE" id="PS51158"/>
    </source>
</evidence>
<proteinExistence type="predicted"/>
<dbReference type="CDD" id="cd04515">
    <property type="entry name" value="Alpha_kinase"/>
    <property type="match status" value="1"/>
</dbReference>
<dbReference type="Proteomes" id="UP000799118">
    <property type="component" value="Unassembled WGS sequence"/>
</dbReference>
<keyword evidence="3" id="KW-0547">Nucleotide-binding</keyword>
<feature type="region of interest" description="Disordered" evidence="6">
    <location>
        <begin position="134"/>
        <end position="153"/>
    </location>
</feature>
<evidence type="ECO:0000256" key="2">
    <source>
        <dbReference type="ARBA" id="ARBA00022679"/>
    </source>
</evidence>
<feature type="domain" description="Alpha-type protein kinase" evidence="7">
    <location>
        <begin position="188"/>
        <end position="453"/>
    </location>
</feature>
<dbReference type="AlphaFoldDB" id="A0A6A4GI58"/>
<evidence type="ECO:0000256" key="3">
    <source>
        <dbReference type="ARBA" id="ARBA00022741"/>
    </source>
</evidence>
<evidence type="ECO:0000256" key="4">
    <source>
        <dbReference type="ARBA" id="ARBA00022777"/>
    </source>
</evidence>
<dbReference type="PANTHER" id="PTHR45992">
    <property type="entry name" value="EUKARYOTIC ELONGATION FACTOR 2 KINASE-RELATED"/>
    <property type="match status" value="1"/>
</dbReference>
<dbReference type="GO" id="GO:0005524">
    <property type="term" value="F:ATP binding"/>
    <property type="evidence" value="ECO:0007669"/>
    <property type="project" value="UniProtKB-KW"/>
</dbReference>
<gene>
    <name evidence="8" type="ORF">BT96DRAFT_892234</name>
</gene>
<organism evidence="8 9">
    <name type="scientific">Gymnopus androsaceus JB14</name>
    <dbReference type="NCBI Taxonomy" id="1447944"/>
    <lineage>
        <taxon>Eukaryota</taxon>
        <taxon>Fungi</taxon>
        <taxon>Dikarya</taxon>
        <taxon>Basidiomycota</taxon>
        <taxon>Agaricomycotina</taxon>
        <taxon>Agaricomycetes</taxon>
        <taxon>Agaricomycetidae</taxon>
        <taxon>Agaricales</taxon>
        <taxon>Marasmiineae</taxon>
        <taxon>Omphalotaceae</taxon>
        <taxon>Gymnopus</taxon>
    </lineage>
</organism>
<dbReference type="Gene3D" id="3.20.200.10">
    <property type="entry name" value="MHCK/EF2 kinase"/>
    <property type="match status" value="1"/>
</dbReference>
<sequence>MNELKALILGKFNAEFTGSGQNNQQRIKAEETKFRWHTGRILIAGTEAATVDNFYMMHSKTSADLELYIHNLPAHLSKGNGSKNAKTRKFYLEFAINFQAYKIRTELNDDFLFASKNKTSKLSVTRKRTRSTSGISLSSIQGDKRSKGGSRSASLALQSQYMPMPNAYGTQIKIYSPTHVEFKRFDCEVDTRSLQFKFLNLQADSPNIKGQLDDKPFAEGGMKLAFDLQVGNQQLVAKRYNKFTPSVNSGVLTDADKIKQNRSMIYADAARLAQGAAFMKSFYTRAKMLGATDMDLHIQFATGFLAQETGCSPSLASGILSFLDDSDFLDLDDLTWDKEGITWLVEEKRSSTFTKFTGTVVHVPSSNGGETSNTVHAFAHYVHWYTNGQLVMADLQGTQVSENGKDFLVLFDPMTHTVAGNSGCGDHGEAGIKGFVNDHKCNEVCELMELSGLQDNEEDS</sequence>
<dbReference type="InterPro" id="IPR004166">
    <property type="entry name" value="a-kinase_dom"/>
</dbReference>
<keyword evidence="4 8" id="KW-0418">Kinase</keyword>
<name>A0A6A4GI58_9AGAR</name>
<evidence type="ECO:0000313" key="8">
    <source>
        <dbReference type="EMBL" id="KAE9385057.1"/>
    </source>
</evidence>
<accession>A0A6A4GI58</accession>
<dbReference type="InterPro" id="IPR011009">
    <property type="entry name" value="Kinase-like_dom_sf"/>
</dbReference>
<evidence type="ECO:0000256" key="5">
    <source>
        <dbReference type="ARBA" id="ARBA00022840"/>
    </source>
</evidence>
<keyword evidence="1" id="KW-0723">Serine/threonine-protein kinase</keyword>
<dbReference type="InterPro" id="IPR051852">
    <property type="entry name" value="Alpha-type_PK"/>
</dbReference>
<dbReference type="SUPFAM" id="SSF56112">
    <property type="entry name" value="Protein kinase-like (PK-like)"/>
    <property type="match status" value="1"/>
</dbReference>
<evidence type="ECO:0000313" key="9">
    <source>
        <dbReference type="Proteomes" id="UP000799118"/>
    </source>
</evidence>
<dbReference type="Pfam" id="PF02816">
    <property type="entry name" value="Alpha_kinase"/>
    <property type="match status" value="1"/>
</dbReference>
<protein>
    <submittedName>
        <fullName evidence="8">Kinase-like protein</fullName>
    </submittedName>
</protein>
<keyword evidence="2" id="KW-0808">Transferase</keyword>
<dbReference type="SMART" id="SM00811">
    <property type="entry name" value="Alpha_kinase"/>
    <property type="match status" value="1"/>
</dbReference>
<reference evidence="8" key="1">
    <citation type="journal article" date="2019" name="Environ. Microbiol.">
        <title>Fungal ecological strategies reflected in gene transcription - a case study of two litter decomposers.</title>
        <authorList>
            <person name="Barbi F."/>
            <person name="Kohler A."/>
            <person name="Barry K."/>
            <person name="Baskaran P."/>
            <person name="Daum C."/>
            <person name="Fauchery L."/>
            <person name="Ihrmark K."/>
            <person name="Kuo A."/>
            <person name="LaButti K."/>
            <person name="Lipzen A."/>
            <person name="Morin E."/>
            <person name="Grigoriev I.V."/>
            <person name="Henrissat B."/>
            <person name="Lindahl B."/>
            <person name="Martin F."/>
        </authorList>
    </citation>
    <scope>NUCLEOTIDE SEQUENCE</scope>
    <source>
        <strain evidence="8">JB14</strain>
    </source>
</reference>
<dbReference type="EMBL" id="ML770037">
    <property type="protein sequence ID" value="KAE9385057.1"/>
    <property type="molecule type" value="Genomic_DNA"/>
</dbReference>